<sequence length="366" mass="39710">MARDRLPTGRTRVGSRSLESGEAVLGRATDGTGMAYAVAHPACRGLLVAAPSTPIPAPVSNTTSRQRPPAGHRANPTPKAQPRRYSDSDQARIMGKDEDLTAPTASPALPECPIARTMRKRRARARQRVTPKQVDAPNVQPHRSNSGAAALPNAPPLPPAAPDMGAQSGRAARQRAMPRIQRTPRPRRPAAEKHGVTPPKYGDRRTLEDAAQLLHLQGEAPVKSARASTTTKGPRRNSYTRKGTRVHRPQSTVSPPVTAKPPGCQPARRPKPAREERQGAWVAHPRTRQIPRSTHLLRRAIIAHRSGLRGHRSTDVKPEQQRPLGRGPPTLIAAASVAVDQDKRLVTAIRRILQARTQVLTTEPPL</sequence>
<feature type="region of interest" description="Disordered" evidence="1">
    <location>
        <begin position="216"/>
        <end position="282"/>
    </location>
</feature>
<keyword evidence="3" id="KW-1185">Reference proteome</keyword>
<dbReference type="AlphaFoldDB" id="A0A2H3IT25"/>
<feature type="compositionally biased region" description="Low complexity" evidence="1">
    <location>
        <begin position="165"/>
        <end position="181"/>
    </location>
</feature>
<feature type="compositionally biased region" description="Basic residues" evidence="1">
    <location>
        <begin position="117"/>
        <end position="129"/>
    </location>
</feature>
<name>A0A2H3IT25_WOLCO</name>
<protein>
    <submittedName>
        <fullName evidence="2">Uncharacterized protein</fullName>
    </submittedName>
</protein>
<accession>A0A2H3IT25</accession>
<evidence type="ECO:0000256" key="1">
    <source>
        <dbReference type="SAM" id="MobiDB-lite"/>
    </source>
</evidence>
<feature type="region of interest" description="Disordered" evidence="1">
    <location>
        <begin position="308"/>
        <end position="328"/>
    </location>
</feature>
<organism evidence="2 3">
    <name type="scientific">Wolfiporia cocos (strain MD-104)</name>
    <name type="common">Brown rot fungus</name>
    <dbReference type="NCBI Taxonomy" id="742152"/>
    <lineage>
        <taxon>Eukaryota</taxon>
        <taxon>Fungi</taxon>
        <taxon>Dikarya</taxon>
        <taxon>Basidiomycota</taxon>
        <taxon>Agaricomycotina</taxon>
        <taxon>Agaricomycetes</taxon>
        <taxon>Polyporales</taxon>
        <taxon>Phaeolaceae</taxon>
        <taxon>Wolfiporia</taxon>
    </lineage>
</organism>
<feature type="region of interest" description="Disordered" evidence="1">
    <location>
        <begin position="1"/>
        <end position="24"/>
    </location>
</feature>
<dbReference type="Proteomes" id="UP000218811">
    <property type="component" value="Unassembled WGS sequence"/>
</dbReference>
<feature type="compositionally biased region" description="Basic and acidic residues" evidence="1">
    <location>
        <begin position="189"/>
        <end position="204"/>
    </location>
</feature>
<gene>
    <name evidence="2" type="ORF">WOLCODRAFT_147243</name>
</gene>
<evidence type="ECO:0000313" key="2">
    <source>
        <dbReference type="EMBL" id="PCH33142.1"/>
    </source>
</evidence>
<reference evidence="2" key="1">
    <citation type="journal article" date="2012" name="Science">
        <title>The Paleozoic origin of enzymatic lignin decomposition reconstructed from 31 fungal genomes.</title>
        <authorList>
            <person name="Floudas D."/>
            <person name="Binder M."/>
            <person name="Riley R."/>
            <person name="Barry K."/>
            <person name="Blanchette R.A."/>
            <person name="Henrissat B."/>
            <person name="Martinez A.T."/>
            <person name="Otillar R."/>
            <person name="Spatafora J.W."/>
            <person name="Yadav J.S."/>
            <person name="Aerts A."/>
            <person name="Benoit I."/>
            <person name="Boyd A."/>
            <person name="Carlson A."/>
            <person name="Copeland A."/>
            <person name="Coutinho P.M."/>
            <person name="de Vries R.P."/>
            <person name="Ferreira P."/>
            <person name="Findley K."/>
            <person name="Foster B."/>
            <person name="Gaskell J."/>
            <person name="Glotzer D."/>
            <person name="Gorecki P."/>
            <person name="Heitman J."/>
            <person name="Hesse C."/>
            <person name="Hori C."/>
            <person name="Igarashi K."/>
            <person name="Jurgens J.A."/>
            <person name="Kallen N."/>
            <person name="Kersten P."/>
            <person name="Kohler A."/>
            <person name="Kuees U."/>
            <person name="Kumar T.K.A."/>
            <person name="Kuo A."/>
            <person name="LaButti K."/>
            <person name="Larrondo L.F."/>
            <person name="Lindquist E."/>
            <person name="Ling A."/>
            <person name="Lombard V."/>
            <person name="Lucas S."/>
            <person name="Lundell T."/>
            <person name="Martin R."/>
            <person name="McLaughlin D.J."/>
            <person name="Morgenstern I."/>
            <person name="Morin E."/>
            <person name="Murat C."/>
            <person name="Nagy L.G."/>
            <person name="Nolan M."/>
            <person name="Ohm R.A."/>
            <person name="Patyshakuliyeva A."/>
            <person name="Rokas A."/>
            <person name="Ruiz-Duenas F.J."/>
            <person name="Sabat G."/>
            <person name="Salamov A."/>
            <person name="Samejima M."/>
            <person name="Schmutz J."/>
            <person name="Slot J.C."/>
            <person name="St John F."/>
            <person name="Stenlid J."/>
            <person name="Sun H."/>
            <person name="Sun S."/>
            <person name="Syed K."/>
            <person name="Tsang A."/>
            <person name="Wiebenga A."/>
            <person name="Young D."/>
            <person name="Pisabarro A."/>
            <person name="Eastwood D.C."/>
            <person name="Martin F."/>
            <person name="Cullen D."/>
            <person name="Grigoriev I.V."/>
            <person name="Hibbett D.S."/>
        </authorList>
    </citation>
    <scope>NUCLEOTIDE SEQUENCE [LARGE SCALE GENOMIC DNA]</scope>
    <source>
        <strain evidence="2">MD-104</strain>
    </source>
</reference>
<feature type="compositionally biased region" description="Basic and acidic residues" evidence="1">
    <location>
        <begin position="84"/>
        <end position="99"/>
    </location>
</feature>
<feature type="region of interest" description="Disordered" evidence="1">
    <location>
        <begin position="51"/>
        <end position="204"/>
    </location>
</feature>
<dbReference type="EMBL" id="KB467831">
    <property type="protein sequence ID" value="PCH33142.1"/>
    <property type="molecule type" value="Genomic_DNA"/>
</dbReference>
<feature type="compositionally biased region" description="Basic residues" evidence="1">
    <location>
        <begin position="233"/>
        <end position="248"/>
    </location>
</feature>
<evidence type="ECO:0000313" key="3">
    <source>
        <dbReference type="Proteomes" id="UP000218811"/>
    </source>
</evidence>
<proteinExistence type="predicted"/>